<dbReference type="Proteomes" id="UP000176751">
    <property type="component" value="Unassembled WGS sequence"/>
</dbReference>
<gene>
    <name evidence="2" type="ORF">A2196_05435</name>
</gene>
<accession>A0A1F5HGD9</accession>
<organism evidence="2 3">
    <name type="scientific">Candidatus Curtissbacteria bacterium RIFOXYA1_FULL_41_14</name>
    <dbReference type="NCBI Taxonomy" id="1797737"/>
    <lineage>
        <taxon>Bacteria</taxon>
        <taxon>Candidatus Curtissiibacteriota</taxon>
    </lineage>
</organism>
<sequence length="180" mass="20531">MASVLFGYGGPLGEPEVFRAIVGEEVPARQVVVRGVKLVFQPFELIKSTYIRGELKRSWGDKFYGAFGLCPVPDREKITLITLYNVGKKLHPQVTAGLVKFNFHGQGGWFEFEKMSCTTADGTVVEFWTERLTEDGKLEEAREGFREDLEYKRFWKQMADKAREESRRPEGQQSGSPERS</sequence>
<evidence type="ECO:0000313" key="2">
    <source>
        <dbReference type="EMBL" id="OGE03136.1"/>
    </source>
</evidence>
<evidence type="ECO:0000313" key="3">
    <source>
        <dbReference type="Proteomes" id="UP000176751"/>
    </source>
</evidence>
<comment type="caution">
    <text evidence="2">The sequence shown here is derived from an EMBL/GenBank/DDBJ whole genome shotgun (WGS) entry which is preliminary data.</text>
</comment>
<feature type="compositionally biased region" description="Polar residues" evidence="1">
    <location>
        <begin position="171"/>
        <end position="180"/>
    </location>
</feature>
<reference evidence="2 3" key="1">
    <citation type="journal article" date="2016" name="Nat. Commun.">
        <title>Thousands of microbial genomes shed light on interconnected biogeochemical processes in an aquifer system.</title>
        <authorList>
            <person name="Anantharaman K."/>
            <person name="Brown C.T."/>
            <person name="Hug L.A."/>
            <person name="Sharon I."/>
            <person name="Castelle C.J."/>
            <person name="Probst A.J."/>
            <person name="Thomas B.C."/>
            <person name="Singh A."/>
            <person name="Wilkins M.J."/>
            <person name="Karaoz U."/>
            <person name="Brodie E.L."/>
            <person name="Williams K.H."/>
            <person name="Hubbard S.S."/>
            <person name="Banfield J.F."/>
        </authorList>
    </citation>
    <scope>NUCLEOTIDE SEQUENCE [LARGE SCALE GENOMIC DNA]</scope>
</reference>
<evidence type="ECO:0000256" key="1">
    <source>
        <dbReference type="SAM" id="MobiDB-lite"/>
    </source>
</evidence>
<feature type="compositionally biased region" description="Basic and acidic residues" evidence="1">
    <location>
        <begin position="160"/>
        <end position="170"/>
    </location>
</feature>
<dbReference type="STRING" id="1797737.A2196_05435"/>
<dbReference type="EMBL" id="MFCA01000003">
    <property type="protein sequence ID" value="OGE03136.1"/>
    <property type="molecule type" value="Genomic_DNA"/>
</dbReference>
<proteinExistence type="predicted"/>
<feature type="region of interest" description="Disordered" evidence="1">
    <location>
        <begin position="160"/>
        <end position="180"/>
    </location>
</feature>
<name>A0A1F5HGD9_9BACT</name>
<dbReference type="AlphaFoldDB" id="A0A1F5HGD9"/>
<protein>
    <submittedName>
        <fullName evidence="2">Uncharacterized protein</fullName>
    </submittedName>
</protein>